<organism evidence="4 5">
    <name type="scientific">Vitis vinifera</name>
    <name type="common">Grape</name>
    <dbReference type="NCBI Taxonomy" id="29760"/>
    <lineage>
        <taxon>Eukaryota</taxon>
        <taxon>Viridiplantae</taxon>
        <taxon>Streptophyta</taxon>
        <taxon>Embryophyta</taxon>
        <taxon>Tracheophyta</taxon>
        <taxon>Spermatophyta</taxon>
        <taxon>Magnoliopsida</taxon>
        <taxon>eudicotyledons</taxon>
        <taxon>Gunneridae</taxon>
        <taxon>Pentapetalae</taxon>
        <taxon>rosids</taxon>
        <taxon>Vitales</taxon>
        <taxon>Vitaceae</taxon>
        <taxon>Viteae</taxon>
        <taxon>Vitis</taxon>
    </lineage>
</organism>
<accession>A0A438BWB3</accession>
<feature type="repeat" description="PPR" evidence="3">
    <location>
        <begin position="120"/>
        <end position="154"/>
    </location>
</feature>
<evidence type="ECO:0000256" key="3">
    <source>
        <dbReference type="PROSITE-ProRule" id="PRU00708"/>
    </source>
</evidence>
<dbReference type="NCBIfam" id="TIGR00756">
    <property type="entry name" value="PPR"/>
    <property type="match status" value="2"/>
</dbReference>
<dbReference type="Pfam" id="PF01535">
    <property type="entry name" value="PPR"/>
    <property type="match status" value="2"/>
</dbReference>
<evidence type="ECO:0000313" key="4">
    <source>
        <dbReference type="EMBL" id="RVW15187.1"/>
    </source>
</evidence>
<evidence type="ECO:0000256" key="2">
    <source>
        <dbReference type="ARBA" id="ARBA00022737"/>
    </source>
</evidence>
<dbReference type="InterPro" id="IPR011990">
    <property type="entry name" value="TPR-like_helical_dom_sf"/>
</dbReference>
<keyword evidence="2" id="KW-0677">Repeat</keyword>
<gene>
    <name evidence="4" type="primary">VvCHDh001163_0</name>
    <name evidence="4" type="ORF">CK203_090704</name>
</gene>
<dbReference type="InterPro" id="IPR002885">
    <property type="entry name" value="PPR_rpt"/>
</dbReference>
<evidence type="ECO:0000313" key="5">
    <source>
        <dbReference type="Proteomes" id="UP000288805"/>
    </source>
</evidence>
<feature type="repeat" description="PPR" evidence="3">
    <location>
        <begin position="17"/>
        <end position="51"/>
    </location>
</feature>
<dbReference type="PROSITE" id="PS51375">
    <property type="entry name" value="PPR"/>
    <property type="match status" value="2"/>
</dbReference>
<sequence>MAVVIYRHLKRLGLNPIDYTYGLFIKALCRKGNFEEVVDAFREMEEVGVNPTALMCSTYIERFCSHKGSDLDYEAPRALRAVKWPIDAFAYATIIRGFCSEIKLKGAEVVFIDMRRITPDVITYTMMINGYCRVNCLRKARDIFSDMKERGIKPDVIAYTIVFDAHSKVNLKMARSLQFFKGKRGRKFGVTEDMSKEDIAANRAIGLISKGSIQLVDLRQSAIYDHKAEVLIGATALKGEAEVSSMGSPFKEKFDPQKAMALGLKAGQNTPRRDQKGELQILHWCPIRLEMTVRNPSEIAYQSKPSNKVLSWSKLLQKMSMKLAVGSSSEGSQDKIIEKAYSVLSSCPSFTLMKSMPITSTVQLEGLQYTQNLECFSYRDKWVISLFASAIIAVRPQTPPAVGESCANKNDTAKLVASSIHEINSNTIHTCGSKQLKGDDWFRRDIEDLQKRYQAGECQRKESITQVPESSRPLLRQIEVMQETTARRAEACAAVERSLNSRL</sequence>
<evidence type="ECO:0000256" key="1">
    <source>
        <dbReference type="ARBA" id="ARBA00007626"/>
    </source>
</evidence>
<dbReference type="Gene3D" id="1.25.40.10">
    <property type="entry name" value="Tetratricopeptide repeat domain"/>
    <property type="match status" value="2"/>
</dbReference>
<dbReference type="EMBL" id="QGNW01002604">
    <property type="protein sequence ID" value="RVW15187.1"/>
    <property type="molecule type" value="Genomic_DNA"/>
</dbReference>
<proteinExistence type="inferred from homology"/>
<dbReference type="Pfam" id="PF13041">
    <property type="entry name" value="PPR_2"/>
    <property type="match status" value="1"/>
</dbReference>
<reference evidence="4 5" key="1">
    <citation type="journal article" date="2018" name="PLoS Genet.">
        <title>Population sequencing reveals clonal diversity and ancestral inbreeding in the grapevine cultivar Chardonnay.</title>
        <authorList>
            <person name="Roach M.J."/>
            <person name="Johnson D.L."/>
            <person name="Bohlmann J."/>
            <person name="van Vuuren H.J."/>
            <person name="Jones S.J."/>
            <person name="Pretorius I.S."/>
            <person name="Schmidt S.A."/>
            <person name="Borneman A.R."/>
        </authorList>
    </citation>
    <scope>NUCLEOTIDE SEQUENCE [LARGE SCALE GENOMIC DNA]</scope>
    <source>
        <strain evidence="5">cv. Chardonnay</strain>
        <tissue evidence="4">Leaf</tissue>
    </source>
</reference>
<dbReference type="Proteomes" id="UP000288805">
    <property type="component" value="Unassembled WGS sequence"/>
</dbReference>
<dbReference type="PANTHER" id="PTHR47941">
    <property type="entry name" value="PENTATRICOPEPTIDE REPEAT-CONTAINING PROTEIN 3, MITOCHONDRIAL"/>
    <property type="match status" value="1"/>
</dbReference>
<comment type="caution">
    <text evidence="4">The sequence shown here is derived from an EMBL/GenBank/DDBJ whole genome shotgun (WGS) entry which is preliminary data.</text>
</comment>
<protein>
    <submittedName>
        <fullName evidence="4">Pentatricopeptide repeat-containing protein</fullName>
    </submittedName>
</protein>
<name>A0A438BWB3_VITVI</name>
<comment type="similarity">
    <text evidence="1">Belongs to the PPR family. P subfamily.</text>
</comment>
<dbReference type="AlphaFoldDB" id="A0A438BWB3"/>